<accession>A0A0W0ZGV3</accession>
<sequence length="228" mass="26021">MSRTERLLDLIQILRRHRFPVSGIALAQELGISLRTLYRDISMLKGQGAPIEGEAGIGFVLRPGFTLPPLMFTAEEIEAIVLGSRWVIDRADTQLQFAAQNALAKIAAVLPNELREQLELPGLLIAPGQVAESKDSDLILIRKAMRLEKKLQLGYQDVNEHASQRMIWPLALGFFDQVRILIAWCELRQDFRHFRTDRIVEISLLEIGYPERRQALLKKWKKLAMNKS</sequence>
<dbReference type="Gene3D" id="1.10.10.10">
    <property type="entry name" value="Winged helix-like DNA-binding domain superfamily/Winged helix DNA-binding domain"/>
    <property type="match status" value="1"/>
</dbReference>
<dbReference type="InterPro" id="IPR051534">
    <property type="entry name" value="CBASS_pafABC_assoc_protein"/>
</dbReference>
<name>A0A0W0ZGV3_9GAMM</name>
<dbReference type="PROSITE" id="PS52050">
    <property type="entry name" value="WYL"/>
    <property type="match status" value="1"/>
</dbReference>
<dbReference type="PANTHER" id="PTHR34580:SF3">
    <property type="entry name" value="PROTEIN PAFB"/>
    <property type="match status" value="1"/>
</dbReference>
<proteinExistence type="predicted"/>
<dbReference type="SUPFAM" id="SSF46785">
    <property type="entry name" value="Winged helix' DNA-binding domain"/>
    <property type="match status" value="1"/>
</dbReference>
<evidence type="ECO:0000259" key="1">
    <source>
        <dbReference type="Pfam" id="PF08279"/>
    </source>
</evidence>
<organism evidence="3 4">
    <name type="scientific">Legionella steelei</name>
    <dbReference type="NCBI Taxonomy" id="947033"/>
    <lineage>
        <taxon>Bacteria</taxon>
        <taxon>Pseudomonadati</taxon>
        <taxon>Pseudomonadota</taxon>
        <taxon>Gammaproteobacteria</taxon>
        <taxon>Legionellales</taxon>
        <taxon>Legionellaceae</taxon>
        <taxon>Legionella</taxon>
    </lineage>
</organism>
<reference evidence="3 4" key="1">
    <citation type="submission" date="2015-11" db="EMBL/GenBank/DDBJ databases">
        <title>Genomic analysis of 38 Legionella species identifies large and diverse effector repertoires.</title>
        <authorList>
            <person name="Burstein D."/>
            <person name="Amaro F."/>
            <person name="Zusman T."/>
            <person name="Lifshitz Z."/>
            <person name="Cohen O."/>
            <person name="Gilbert J.A."/>
            <person name="Pupko T."/>
            <person name="Shuman H.A."/>
            <person name="Segal G."/>
        </authorList>
    </citation>
    <scope>NUCLEOTIDE SEQUENCE [LARGE SCALE GENOMIC DNA]</scope>
    <source>
        <strain evidence="3 4">IMVS3376</strain>
    </source>
</reference>
<feature type="domain" description="WYL" evidence="2">
    <location>
        <begin position="140"/>
        <end position="202"/>
    </location>
</feature>
<dbReference type="Pfam" id="PF13280">
    <property type="entry name" value="WYL"/>
    <property type="match status" value="1"/>
</dbReference>
<dbReference type="InterPro" id="IPR036388">
    <property type="entry name" value="WH-like_DNA-bd_sf"/>
</dbReference>
<dbReference type="PATRIC" id="fig|947033.5.peg.1529"/>
<dbReference type="InterPro" id="IPR013196">
    <property type="entry name" value="HTH_11"/>
</dbReference>
<dbReference type="STRING" id="947033.Lste_1437"/>
<dbReference type="AlphaFoldDB" id="A0A0W0ZGV3"/>
<protein>
    <submittedName>
        <fullName evidence="3">Transcriptional regulator</fullName>
    </submittedName>
</protein>
<dbReference type="InterPro" id="IPR036390">
    <property type="entry name" value="WH_DNA-bd_sf"/>
</dbReference>
<keyword evidence="4" id="KW-1185">Reference proteome</keyword>
<dbReference type="RefSeq" id="WP_058510390.1">
    <property type="nucleotide sequence ID" value="NZ_DAIOMV010000001.1"/>
</dbReference>
<evidence type="ECO:0000313" key="3">
    <source>
        <dbReference type="EMBL" id="KTD68279.1"/>
    </source>
</evidence>
<dbReference type="EMBL" id="LNYY01000019">
    <property type="protein sequence ID" value="KTD68279.1"/>
    <property type="molecule type" value="Genomic_DNA"/>
</dbReference>
<comment type="caution">
    <text evidence="3">The sequence shown here is derived from an EMBL/GenBank/DDBJ whole genome shotgun (WGS) entry which is preliminary data.</text>
</comment>
<dbReference type="InterPro" id="IPR026881">
    <property type="entry name" value="WYL_dom"/>
</dbReference>
<dbReference type="OrthoDB" id="9807255at2"/>
<feature type="domain" description="Helix-turn-helix type 11" evidence="1">
    <location>
        <begin position="6"/>
        <end position="58"/>
    </location>
</feature>
<dbReference type="Pfam" id="PF08279">
    <property type="entry name" value="HTH_11"/>
    <property type="match status" value="1"/>
</dbReference>
<evidence type="ECO:0000313" key="4">
    <source>
        <dbReference type="Proteomes" id="UP000054926"/>
    </source>
</evidence>
<dbReference type="PANTHER" id="PTHR34580">
    <property type="match status" value="1"/>
</dbReference>
<evidence type="ECO:0000259" key="2">
    <source>
        <dbReference type="Pfam" id="PF13280"/>
    </source>
</evidence>
<dbReference type="Proteomes" id="UP000054926">
    <property type="component" value="Unassembled WGS sequence"/>
</dbReference>
<gene>
    <name evidence="3" type="ORF">Lste_1437</name>
</gene>